<dbReference type="AlphaFoldDB" id="A0AA42BP61"/>
<comment type="caution">
    <text evidence="2">The sequence shown here is derived from an EMBL/GenBank/DDBJ whole genome shotgun (WGS) entry which is preliminary data.</text>
</comment>
<dbReference type="Proteomes" id="UP001156102">
    <property type="component" value="Unassembled WGS sequence"/>
</dbReference>
<protein>
    <submittedName>
        <fullName evidence="2">Uncharacterized protein</fullName>
    </submittedName>
</protein>
<proteinExistence type="predicted"/>
<evidence type="ECO:0000256" key="1">
    <source>
        <dbReference type="SAM" id="Phobius"/>
    </source>
</evidence>
<evidence type="ECO:0000313" key="3">
    <source>
        <dbReference type="Proteomes" id="UP001156102"/>
    </source>
</evidence>
<keyword evidence="3" id="KW-1185">Reference proteome</keyword>
<keyword evidence="1" id="KW-0472">Membrane</keyword>
<feature type="transmembrane region" description="Helical" evidence="1">
    <location>
        <begin position="6"/>
        <end position="36"/>
    </location>
</feature>
<dbReference type="EMBL" id="JANCLT010000003">
    <property type="protein sequence ID" value="MCP8968427.1"/>
    <property type="molecule type" value="Genomic_DNA"/>
</dbReference>
<evidence type="ECO:0000313" key="2">
    <source>
        <dbReference type="EMBL" id="MCP8968427.1"/>
    </source>
</evidence>
<organism evidence="2 3">
    <name type="scientific">Ectobacillus ponti</name>
    <dbReference type="NCBI Taxonomy" id="2961894"/>
    <lineage>
        <taxon>Bacteria</taxon>
        <taxon>Bacillati</taxon>
        <taxon>Bacillota</taxon>
        <taxon>Bacilli</taxon>
        <taxon>Bacillales</taxon>
        <taxon>Bacillaceae</taxon>
        <taxon>Ectobacillus</taxon>
    </lineage>
</organism>
<name>A0AA42BP61_9BACI</name>
<accession>A0AA42BP61</accession>
<sequence length="52" mass="5759">MFNRKVALVLYGVGMVGLLVTKASVELVAGFFAIIASSEMMLQQQKKELQNR</sequence>
<dbReference type="RefSeq" id="WP_254758338.1">
    <property type="nucleotide sequence ID" value="NZ_JANCLT010000003.1"/>
</dbReference>
<keyword evidence="1" id="KW-0812">Transmembrane</keyword>
<gene>
    <name evidence="2" type="ORF">NK662_07705</name>
</gene>
<reference evidence="2" key="1">
    <citation type="submission" date="2022-07" db="EMBL/GenBank/DDBJ databases">
        <authorList>
            <person name="Li W.-J."/>
            <person name="Deng Q.-Q."/>
        </authorList>
    </citation>
    <scope>NUCLEOTIDE SEQUENCE</scope>
    <source>
        <strain evidence="2">SYSU M60031</strain>
    </source>
</reference>
<keyword evidence="1" id="KW-1133">Transmembrane helix</keyword>